<feature type="transmembrane region" description="Helical" evidence="1">
    <location>
        <begin position="299"/>
        <end position="318"/>
    </location>
</feature>
<evidence type="ECO:0000259" key="2">
    <source>
        <dbReference type="Pfam" id="PF04987"/>
    </source>
</evidence>
<dbReference type="EC" id="2.-.-.-" evidence="1"/>
<dbReference type="EMBL" id="GBHO01012850">
    <property type="protein sequence ID" value="JAG30754.1"/>
    <property type="molecule type" value="Transcribed_RNA"/>
</dbReference>
<comment type="subcellular location">
    <subcellularLocation>
        <location evidence="1">Endoplasmic reticulum membrane</location>
        <topology evidence="1">Multi-pass membrane protein</topology>
    </subcellularLocation>
</comment>
<name>A0A0A9YEY2_LYGHE</name>
<dbReference type="GO" id="GO:0051377">
    <property type="term" value="F:mannose-ethanolamine phosphotransferase activity"/>
    <property type="evidence" value="ECO:0007669"/>
    <property type="project" value="UniProtKB-UniRule"/>
</dbReference>
<feature type="transmembrane region" description="Helical" evidence="1">
    <location>
        <begin position="140"/>
        <end position="167"/>
    </location>
</feature>
<keyword evidence="1" id="KW-0472">Membrane</keyword>
<feature type="transmembrane region" description="Helical" evidence="1">
    <location>
        <begin position="373"/>
        <end position="393"/>
    </location>
</feature>
<protein>
    <recommendedName>
        <fullName evidence="1">GPI ethanolamine phosphate transferase 1</fullName>
        <ecNumber evidence="1">2.-.-.-</ecNumber>
    </recommendedName>
</protein>
<feature type="transmembrane region" description="Helical" evidence="1">
    <location>
        <begin position="350"/>
        <end position="367"/>
    </location>
</feature>
<dbReference type="PANTHER" id="PTHR12250">
    <property type="entry name" value="PHOSPHATIDYLINOSITOL GLYCAN, CLASS N"/>
    <property type="match status" value="1"/>
</dbReference>
<keyword evidence="1 3" id="KW-0808">Transferase</keyword>
<dbReference type="Pfam" id="PF04987">
    <property type="entry name" value="PigN"/>
    <property type="match status" value="1"/>
</dbReference>
<dbReference type="UniPathway" id="UPA00196"/>
<keyword evidence="1" id="KW-1133">Transmembrane helix</keyword>
<feature type="transmembrane region" description="Helical" evidence="1">
    <location>
        <begin position="324"/>
        <end position="343"/>
    </location>
</feature>
<feature type="transmembrane region" description="Helical" evidence="1">
    <location>
        <begin position="256"/>
        <end position="287"/>
    </location>
</feature>
<feature type="transmembrane region" description="Helical" evidence="1">
    <location>
        <begin position="405"/>
        <end position="432"/>
    </location>
</feature>
<dbReference type="InterPro" id="IPR017852">
    <property type="entry name" value="GPI_EtnP_transferase_1_C"/>
</dbReference>
<comment type="pathway">
    <text evidence="1">Glycolipid biosynthesis; glycosylphosphatidylinositol-anchor biosynthesis.</text>
</comment>
<dbReference type="GO" id="GO:0006506">
    <property type="term" value="P:GPI anchor biosynthetic process"/>
    <property type="evidence" value="ECO:0007669"/>
    <property type="project" value="UniProtKB-UniPathway"/>
</dbReference>
<keyword evidence="1" id="KW-0812">Transmembrane</keyword>
<dbReference type="GO" id="GO:0005789">
    <property type="term" value="C:endoplasmic reticulum membrane"/>
    <property type="evidence" value="ECO:0007669"/>
    <property type="project" value="UniProtKB-SubCell"/>
</dbReference>
<organism evidence="3">
    <name type="scientific">Lygus hesperus</name>
    <name type="common">Western plant bug</name>
    <dbReference type="NCBI Taxonomy" id="30085"/>
    <lineage>
        <taxon>Eukaryota</taxon>
        <taxon>Metazoa</taxon>
        <taxon>Ecdysozoa</taxon>
        <taxon>Arthropoda</taxon>
        <taxon>Hexapoda</taxon>
        <taxon>Insecta</taxon>
        <taxon>Pterygota</taxon>
        <taxon>Neoptera</taxon>
        <taxon>Paraneoptera</taxon>
        <taxon>Hemiptera</taxon>
        <taxon>Heteroptera</taxon>
        <taxon>Panheteroptera</taxon>
        <taxon>Cimicomorpha</taxon>
        <taxon>Miridae</taxon>
        <taxon>Mirini</taxon>
        <taxon>Lygus</taxon>
    </lineage>
</organism>
<reference evidence="3" key="1">
    <citation type="journal article" date="2014" name="PLoS ONE">
        <title>Transcriptome-Based Identification of ABC Transporters in the Western Tarnished Plant Bug Lygus hesperus.</title>
        <authorList>
            <person name="Hull J.J."/>
            <person name="Chaney K."/>
            <person name="Geib S.M."/>
            <person name="Fabrick J.A."/>
            <person name="Brent C.S."/>
            <person name="Walsh D."/>
            <person name="Lavine L.C."/>
        </authorList>
    </citation>
    <scope>NUCLEOTIDE SEQUENCE</scope>
</reference>
<keyword evidence="1" id="KW-0256">Endoplasmic reticulum</keyword>
<dbReference type="AlphaFoldDB" id="A0A0A9YEY2"/>
<comment type="caution">
    <text evidence="1">Lacks conserved residue(s) required for the propagation of feature annotation.</text>
</comment>
<feature type="transmembrane region" description="Helical" evidence="1">
    <location>
        <begin position="528"/>
        <end position="549"/>
    </location>
</feature>
<dbReference type="InterPro" id="IPR007070">
    <property type="entry name" value="GPI_EtnP_transferase_1"/>
</dbReference>
<evidence type="ECO:0000256" key="1">
    <source>
        <dbReference type="RuleBase" id="RU367138"/>
    </source>
</evidence>
<sequence length="592" mass="66960">MMYQQNSGYKVPTAPRKVESSSVAPLIACILGAPTPSNSIGPLPVNFLGMTDREIAVCQFDVVASVKTLYYQQAQQVLKGGWANLAVFDRREISRRKLEEMAQRMKLALQAGDYNAVGTISEMLVKHCQGNVHYYRSKRFLILSNITLFMLIGCLLCSLTLICPAFSGTDDMDNTSDWLRLPSIKPVPTIDGIFFIGFSVLISTVGISSFPARYQIYVTATVIPWWLAMRNARNWMTLFHAVCNQLGNARRNMMDFVYFMLILLTGSSTANKIPVICVYLVSMTFLSISELVSTSKSKIILWMITAVPMVAFSSYNYPENLVNQINTLAMFLLVVVSWIFTTGNKNIDRTYNLIVISNTLVAAMIVFGEENLVHRFAWLALGFVPFVGSTNLMTRFIQIFMSLGVPFFLMTSSGEPLVLIVFGVHAFTWMFAESYDQLSDFTVQTIPAERGSNGRRYSPMDTRMNYFYNLYAMLAGAMVHPDEYNEECSQTTAFDGLLKREFKMAPPVLCLTVMHVLMIRVHGGQRYYSLLLSFFYFTYIAFFSFLDVYKSSWDEDMESSHELNLVREPLSVWFVVLACSCSRLPLVPSCLQ</sequence>
<proteinExistence type="inferred from homology"/>
<accession>A0A0A9YEY2</accession>
<gene>
    <name evidence="3" type="primary">MCD4_0</name>
    <name evidence="3" type="ORF">CM83_28977</name>
</gene>
<reference evidence="3" key="2">
    <citation type="submission" date="2014-07" db="EMBL/GenBank/DDBJ databases">
        <authorList>
            <person name="Hull J."/>
        </authorList>
    </citation>
    <scope>NUCLEOTIDE SEQUENCE</scope>
</reference>
<keyword evidence="1" id="KW-0337">GPI-anchor biosynthesis</keyword>
<comment type="similarity">
    <text evidence="1">Belongs to the PIGG/PIGN/PIGO family. PIGN subfamily.</text>
</comment>
<dbReference type="PANTHER" id="PTHR12250:SF0">
    <property type="entry name" value="GPI ETHANOLAMINE PHOSPHATE TRANSFERASE 1"/>
    <property type="match status" value="1"/>
</dbReference>
<evidence type="ECO:0000313" key="3">
    <source>
        <dbReference type="EMBL" id="JAG30754.1"/>
    </source>
</evidence>
<comment type="function">
    <text evidence="1">Ethanolamine phosphate transferase involved in glycosylphosphatidylinositol-anchor biosynthesis. Transfers ethanolamine phosphate to the first alpha-1,4-linked mannose of the glycosylphosphatidylinositol precursor of GPI-anchor.</text>
</comment>
<feature type="domain" description="GPI ethanolamine phosphate transferase 1 C-terminal" evidence="2">
    <location>
        <begin position="133"/>
        <end position="475"/>
    </location>
</feature>
<feature type="transmembrane region" description="Helical" evidence="1">
    <location>
        <begin position="187"/>
        <end position="207"/>
    </location>
</feature>